<dbReference type="AlphaFoldDB" id="A0A8B4BVT2"/>
<organism evidence="1 2">
    <name type="scientific">Heyndrickxia coagulans DSM 1 = ATCC 7050</name>
    <dbReference type="NCBI Taxonomy" id="1121088"/>
    <lineage>
        <taxon>Bacteria</taxon>
        <taxon>Bacillati</taxon>
        <taxon>Bacillota</taxon>
        <taxon>Bacilli</taxon>
        <taxon>Bacillales</taxon>
        <taxon>Bacillaceae</taxon>
        <taxon>Heyndrickxia</taxon>
    </lineage>
</organism>
<name>A0A8B4BVT2_HEYCO</name>
<accession>A0A8B4BVT2</accession>
<reference evidence="1 2" key="1">
    <citation type="submission" date="2016-11" db="EMBL/GenBank/DDBJ databases">
        <authorList>
            <person name="Varghese N."/>
            <person name="Submissions S."/>
        </authorList>
    </citation>
    <scope>NUCLEOTIDE SEQUENCE [LARGE SCALE GENOMIC DNA]</scope>
    <source>
        <strain evidence="1 2">DSM 1</strain>
    </source>
</reference>
<dbReference type="Proteomes" id="UP000184029">
    <property type="component" value="Unassembled WGS sequence"/>
</dbReference>
<dbReference type="KEGG" id="bcoa:BF29_2840"/>
<sequence>MQKTASPVSKHFAFDKTLEDWLMSEQDKTVQCGFDARATKDTAGAEG</sequence>
<evidence type="ECO:0000313" key="2">
    <source>
        <dbReference type="Proteomes" id="UP000184029"/>
    </source>
</evidence>
<gene>
    <name evidence="1" type="ORF">SAMN02745208_01438</name>
</gene>
<proteinExistence type="predicted"/>
<dbReference type="EMBL" id="FQUB01000023">
    <property type="protein sequence ID" value="SHF12722.1"/>
    <property type="molecule type" value="Genomic_DNA"/>
</dbReference>
<protein>
    <submittedName>
        <fullName evidence="1">Uncharacterized protein</fullName>
    </submittedName>
</protein>
<comment type="caution">
    <text evidence="1">The sequence shown here is derived from an EMBL/GenBank/DDBJ whole genome shotgun (WGS) entry which is preliminary data.</text>
</comment>
<evidence type="ECO:0000313" key="1">
    <source>
        <dbReference type="EMBL" id="SHF12722.1"/>
    </source>
</evidence>